<dbReference type="InterPro" id="IPR019378">
    <property type="entry name" value="GDP-Fuc_O-FucTrfase"/>
</dbReference>
<dbReference type="Proteomes" id="UP001305647">
    <property type="component" value="Unassembled WGS sequence"/>
</dbReference>
<reference evidence="4" key="2">
    <citation type="submission" date="2023-05" db="EMBL/GenBank/DDBJ databases">
        <authorList>
            <consortium name="Lawrence Berkeley National Laboratory"/>
            <person name="Steindorff A."/>
            <person name="Hensen N."/>
            <person name="Bonometti L."/>
            <person name="Westerberg I."/>
            <person name="Brannstrom I.O."/>
            <person name="Guillou S."/>
            <person name="Cros-Aarteil S."/>
            <person name="Calhoun S."/>
            <person name="Haridas S."/>
            <person name="Kuo A."/>
            <person name="Mondo S."/>
            <person name="Pangilinan J."/>
            <person name="Riley R."/>
            <person name="Labutti K."/>
            <person name="Andreopoulos B."/>
            <person name="Lipzen A."/>
            <person name="Chen C."/>
            <person name="Yanf M."/>
            <person name="Daum C."/>
            <person name="Ng V."/>
            <person name="Clum A."/>
            <person name="Ohm R."/>
            <person name="Martin F."/>
            <person name="Silar P."/>
            <person name="Natvig D."/>
            <person name="Lalanne C."/>
            <person name="Gautier V."/>
            <person name="Ament-Velasquez S.L."/>
            <person name="Kruys A."/>
            <person name="Hutchinson M.I."/>
            <person name="Powell A.J."/>
            <person name="Barry K."/>
            <person name="Miller A.N."/>
            <person name="Grigoriev I.V."/>
            <person name="Debuchy R."/>
            <person name="Gladieux P."/>
            <person name="Thoren M.H."/>
            <person name="Johannesson H."/>
        </authorList>
    </citation>
    <scope>NUCLEOTIDE SEQUENCE</scope>
    <source>
        <strain evidence="4">CBS 757.83</strain>
    </source>
</reference>
<dbReference type="Gene3D" id="3.40.50.11350">
    <property type="match status" value="1"/>
</dbReference>
<evidence type="ECO:0000256" key="3">
    <source>
        <dbReference type="ARBA" id="ARBA00023277"/>
    </source>
</evidence>
<evidence type="ECO:0000313" key="5">
    <source>
        <dbReference type="Proteomes" id="UP001305647"/>
    </source>
</evidence>
<evidence type="ECO:0000256" key="1">
    <source>
        <dbReference type="ARBA" id="ARBA00022679"/>
    </source>
</evidence>
<organism evidence="4 5">
    <name type="scientific">Parathielavia hyrcaniae</name>
    <dbReference type="NCBI Taxonomy" id="113614"/>
    <lineage>
        <taxon>Eukaryota</taxon>
        <taxon>Fungi</taxon>
        <taxon>Dikarya</taxon>
        <taxon>Ascomycota</taxon>
        <taxon>Pezizomycotina</taxon>
        <taxon>Sordariomycetes</taxon>
        <taxon>Sordariomycetidae</taxon>
        <taxon>Sordariales</taxon>
        <taxon>Chaetomiaceae</taxon>
        <taxon>Parathielavia</taxon>
    </lineage>
</organism>
<comment type="caution">
    <text evidence="4">The sequence shown here is derived from an EMBL/GenBank/DDBJ whole genome shotgun (WGS) entry which is preliminary data.</text>
</comment>
<dbReference type="GO" id="GO:0016740">
    <property type="term" value="F:transferase activity"/>
    <property type="evidence" value="ECO:0007669"/>
    <property type="project" value="UniProtKB-KW"/>
</dbReference>
<proteinExistence type="predicted"/>
<dbReference type="CDD" id="cd11296">
    <property type="entry name" value="O-FucT_like"/>
    <property type="match status" value="1"/>
</dbReference>
<keyword evidence="2" id="KW-0294">Fucose metabolism</keyword>
<dbReference type="EMBL" id="MU863654">
    <property type="protein sequence ID" value="KAK4098876.1"/>
    <property type="molecule type" value="Genomic_DNA"/>
</dbReference>
<accession>A0AAN6SZM4</accession>
<evidence type="ECO:0008006" key="6">
    <source>
        <dbReference type="Google" id="ProtNLM"/>
    </source>
</evidence>
<name>A0AAN6SZM4_9PEZI</name>
<evidence type="ECO:0000313" key="4">
    <source>
        <dbReference type="EMBL" id="KAK4098876.1"/>
    </source>
</evidence>
<keyword evidence="1" id="KW-0808">Transferase</keyword>
<sequence>MALRLPGASGMLGRPRAVFLTACLICLAIIWLCRPPSMMSIYGGSVLDRNRPGTAQQTIDLSRADSPFISWPLERVCRESTAWTPGIVFVCDNNSGGLGNIRNYVLTCFRYAIEAGAAGIVFPQIRTRSEKDLANLMLAYRGFDYFFDETHFRQSLRAACPQFTLYNSTEDIPNAPVPFKAEQLTPRDLGKRGGCDKRELNKHTGVFDKQFRAHVNSTADEFKLPPPSIQHPRIIRFNWGVQWDWPVFRDGPEFVATYGGLLRFRQDILHLGHRTAGYMRQFAAQHGGSPSFAGFHLRTENDALSRWPKFDEQSRAYLERAGVANFKAAYLATGNKTEARKLADAASVRHAMAVVTKHELLKDHPADLQVLEALTWDQQALVDFIALLECDYFFGVSPSSFSMNVALKRHLKADGLYTRPWRIGGEGDGRSWLMGKYESYWEDWLFMFDSLWP</sequence>
<dbReference type="AlphaFoldDB" id="A0AAN6SZM4"/>
<reference evidence="4" key="1">
    <citation type="journal article" date="2023" name="Mol. Phylogenet. Evol.">
        <title>Genome-scale phylogeny and comparative genomics of the fungal order Sordariales.</title>
        <authorList>
            <person name="Hensen N."/>
            <person name="Bonometti L."/>
            <person name="Westerberg I."/>
            <person name="Brannstrom I.O."/>
            <person name="Guillou S."/>
            <person name="Cros-Aarteil S."/>
            <person name="Calhoun S."/>
            <person name="Haridas S."/>
            <person name="Kuo A."/>
            <person name="Mondo S."/>
            <person name="Pangilinan J."/>
            <person name="Riley R."/>
            <person name="LaButti K."/>
            <person name="Andreopoulos B."/>
            <person name="Lipzen A."/>
            <person name="Chen C."/>
            <person name="Yan M."/>
            <person name="Daum C."/>
            <person name="Ng V."/>
            <person name="Clum A."/>
            <person name="Steindorff A."/>
            <person name="Ohm R.A."/>
            <person name="Martin F."/>
            <person name="Silar P."/>
            <person name="Natvig D.O."/>
            <person name="Lalanne C."/>
            <person name="Gautier V."/>
            <person name="Ament-Velasquez S.L."/>
            <person name="Kruys A."/>
            <person name="Hutchinson M.I."/>
            <person name="Powell A.J."/>
            <person name="Barry K."/>
            <person name="Miller A.N."/>
            <person name="Grigoriev I.V."/>
            <person name="Debuchy R."/>
            <person name="Gladieux P."/>
            <person name="Hiltunen Thoren M."/>
            <person name="Johannesson H."/>
        </authorList>
    </citation>
    <scope>NUCLEOTIDE SEQUENCE</scope>
    <source>
        <strain evidence="4">CBS 757.83</strain>
    </source>
</reference>
<keyword evidence="5" id="KW-1185">Reference proteome</keyword>
<dbReference type="GO" id="GO:0006004">
    <property type="term" value="P:fucose metabolic process"/>
    <property type="evidence" value="ECO:0007669"/>
    <property type="project" value="UniProtKB-KW"/>
</dbReference>
<keyword evidence="3" id="KW-0119">Carbohydrate metabolism</keyword>
<evidence type="ECO:0000256" key="2">
    <source>
        <dbReference type="ARBA" id="ARBA00023253"/>
    </source>
</evidence>
<protein>
    <recommendedName>
        <fullName evidence="6">Alternative oxidase</fullName>
    </recommendedName>
</protein>
<dbReference type="Pfam" id="PF10250">
    <property type="entry name" value="O-FucT"/>
    <property type="match status" value="1"/>
</dbReference>
<gene>
    <name evidence="4" type="ORF">N658DRAFT_509138</name>
</gene>